<feature type="compositionally biased region" description="Low complexity" evidence="1">
    <location>
        <begin position="158"/>
        <end position="179"/>
    </location>
</feature>
<dbReference type="EMBL" id="CAJMWY010002748">
    <property type="protein sequence ID" value="CAE6494028.1"/>
    <property type="molecule type" value="Genomic_DNA"/>
</dbReference>
<evidence type="ECO:0000313" key="2">
    <source>
        <dbReference type="EMBL" id="CAE6494028.1"/>
    </source>
</evidence>
<dbReference type="AlphaFoldDB" id="A0A8H3HBA1"/>
<evidence type="ECO:0000256" key="1">
    <source>
        <dbReference type="SAM" id="MobiDB-lite"/>
    </source>
</evidence>
<feature type="region of interest" description="Disordered" evidence="1">
    <location>
        <begin position="55"/>
        <end position="238"/>
    </location>
</feature>
<feature type="compositionally biased region" description="Basic and acidic residues" evidence="1">
    <location>
        <begin position="124"/>
        <end position="134"/>
    </location>
</feature>
<accession>A0A8H3HBA1</accession>
<proteinExistence type="predicted"/>
<feature type="compositionally biased region" description="Polar residues" evidence="1">
    <location>
        <begin position="55"/>
        <end position="64"/>
    </location>
</feature>
<feature type="compositionally biased region" description="Polar residues" evidence="1">
    <location>
        <begin position="91"/>
        <end position="117"/>
    </location>
</feature>
<feature type="compositionally biased region" description="Polar residues" evidence="1">
    <location>
        <begin position="139"/>
        <end position="153"/>
    </location>
</feature>
<sequence>MEALSEATEAMSDAGLINGCDEYTRGLNNIASLFRTIRLAGEKLVAPEITADIVESSSPDQANHSYDADRQSVPRCENNANGELDAVPSTPFRTASSLLNSQNGSDPALTITHNAQDNVYLDSPPDHKSTKSDTESETEANNKGWQDPENQYVETGEQAQSLSEQIISISSPAPSVSSDSKNEVEPTTLNLPPGSQTAGSDPPQREEMDEGSDLPDALQSEHESEINAPPEAPVRTSL</sequence>
<name>A0A8H3HBA1_9AGAM</name>
<protein>
    <submittedName>
        <fullName evidence="2">Uncharacterized protein</fullName>
    </submittedName>
</protein>
<dbReference type="Proteomes" id="UP000663861">
    <property type="component" value="Unassembled WGS sequence"/>
</dbReference>
<evidence type="ECO:0000313" key="3">
    <source>
        <dbReference type="Proteomes" id="UP000663861"/>
    </source>
</evidence>
<reference evidence="2" key="1">
    <citation type="submission" date="2021-01" db="EMBL/GenBank/DDBJ databases">
        <authorList>
            <person name="Kaushik A."/>
        </authorList>
    </citation>
    <scope>NUCLEOTIDE SEQUENCE</scope>
    <source>
        <strain evidence="2">AG4-RS23</strain>
    </source>
</reference>
<feature type="compositionally biased region" description="Polar residues" evidence="1">
    <location>
        <begin position="185"/>
        <end position="199"/>
    </location>
</feature>
<organism evidence="2 3">
    <name type="scientific">Rhizoctonia solani</name>
    <dbReference type="NCBI Taxonomy" id="456999"/>
    <lineage>
        <taxon>Eukaryota</taxon>
        <taxon>Fungi</taxon>
        <taxon>Dikarya</taxon>
        <taxon>Basidiomycota</taxon>
        <taxon>Agaricomycotina</taxon>
        <taxon>Agaricomycetes</taxon>
        <taxon>Cantharellales</taxon>
        <taxon>Ceratobasidiaceae</taxon>
        <taxon>Rhizoctonia</taxon>
    </lineage>
</organism>
<gene>
    <name evidence="2" type="ORF">RDB_LOCUS115111</name>
</gene>
<feature type="non-terminal residue" evidence="2">
    <location>
        <position position="1"/>
    </location>
</feature>
<comment type="caution">
    <text evidence="2">The sequence shown here is derived from an EMBL/GenBank/DDBJ whole genome shotgun (WGS) entry which is preliminary data.</text>
</comment>